<evidence type="ECO:0000313" key="8">
    <source>
        <dbReference type="EMBL" id="KAF7300596.1"/>
    </source>
</evidence>
<comment type="subcellular location">
    <subcellularLocation>
        <location evidence="1">Membrane</location>
        <topology evidence="1">Multi-pass membrane protein</topology>
    </subcellularLocation>
</comment>
<comment type="caution">
    <text evidence="8">The sequence shown here is derived from an EMBL/GenBank/DDBJ whole genome shotgun (WGS) entry which is preliminary data.</text>
</comment>
<evidence type="ECO:0000256" key="5">
    <source>
        <dbReference type="ARBA" id="ARBA00023136"/>
    </source>
</evidence>
<evidence type="ECO:0000256" key="6">
    <source>
        <dbReference type="SAM" id="MobiDB-lite"/>
    </source>
</evidence>
<keyword evidence="9" id="KW-1185">Reference proteome</keyword>
<name>A0A8H6SL05_MYCCL</name>
<feature type="transmembrane region" description="Helical" evidence="7">
    <location>
        <begin position="37"/>
        <end position="61"/>
    </location>
</feature>
<sequence length="297" mass="33140">MNGINSVMGTLSPMILNQPDIARYARRPRDAGWPQGISMIVIKTFIFFFSISTACALEVLYGTAYWNMWDQLNAVLDENWNATARTGCFFVALSMCLGTIGTNLSANSIPFGADMTGMFPTYLTIVRGQILVWILGFAIVPWKFLTSAAKFITFLGSYTVLMGAILGPLWADYYVLRRGNVHVPSLFDPRPGSTYWFFGGFNWRAIFACLGWLLSVFSSGAIYLALSYAFPVPIAPEERREMKSLPFEYLADKEGFFDEDLPWDVRAIGGERVSESQAASVNDETSSDTEKEDMKIA</sequence>
<feature type="compositionally biased region" description="Polar residues" evidence="6">
    <location>
        <begin position="275"/>
        <end position="284"/>
    </location>
</feature>
<protein>
    <submittedName>
        <fullName evidence="8">NCS1 nucleoside transporter</fullName>
    </submittedName>
</protein>
<keyword evidence="5 7" id="KW-0472">Membrane</keyword>
<evidence type="ECO:0000256" key="2">
    <source>
        <dbReference type="ARBA" id="ARBA00008974"/>
    </source>
</evidence>
<dbReference type="Gene3D" id="1.10.4160.10">
    <property type="entry name" value="Hydantoin permease"/>
    <property type="match status" value="1"/>
</dbReference>
<proteinExistence type="inferred from homology"/>
<organism evidence="8 9">
    <name type="scientific">Mycena chlorophos</name>
    <name type="common">Agaric fungus</name>
    <name type="synonym">Agaricus chlorophos</name>
    <dbReference type="NCBI Taxonomy" id="658473"/>
    <lineage>
        <taxon>Eukaryota</taxon>
        <taxon>Fungi</taxon>
        <taxon>Dikarya</taxon>
        <taxon>Basidiomycota</taxon>
        <taxon>Agaricomycotina</taxon>
        <taxon>Agaricomycetes</taxon>
        <taxon>Agaricomycetidae</taxon>
        <taxon>Agaricales</taxon>
        <taxon>Marasmiineae</taxon>
        <taxon>Mycenaceae</taxon>
        <taxon>Mycena</taxon>
    </lineage>
</organism>
<dbReference type="AlphaFoldDB" id="A0A8H6SL05"/>
<evidence type="ECO:0000313" key="9">
    <source>
        <dbReference type="Proteomes" id="UP000613580"/>
    </source>
</evidence>
<dbReference type="InterPro" id="IPR045225">
    <property type="entry name" value="Uracil/uridine/allantoin_perm"/>
</dbReference>
<evidence type="ECO:0000256" key="3">
    <source>
        <dbReference type="ARBA" id="ARBA00022692"/>
    </source>
</evidence>
<dbReference type="PANTHER" id="PTHR30618">
    <property type="entry name" value="NCS1 FAMILY PURINE/PYRIMIDINE TRANSPORTER"/>
    <property type="match status" value="1"/>
</dbReference>
<dbReference type="InterPro" id="IPR001248">
    <property type="entry name" value="Pur-cyt_permease"/>
</dbReference>
<feature type="transmembrane region" description="Helical" evidence="7">
    <location>
        <begin position="82"/>
        <end position="101"/>
    </location>
</feature>
<dbReference type="PANTHER" id="PTHR30618:SF0">
    <property type="entry name" value="PURINE-URACIL PERMEASE NCS1"/>
    <property type="match status" value="1"/>
</dbReference>
<feature type="transmembrane region" description="Helical" evidence="7">
    <location>
        <begin position="152"/>
        <end position="171"/>
    </location>
</feature>
<feature type="region of interest" description="Disordered" evidence="6">
    <location>
        <begin position="273"/>
        <end position="297"/>
    </location>
</feature>
<dbReference type="Proteomes" id="UP000613580">
    <property type="component" value="Unassembled WGS sequence"/>
</dbReference>
<dbReference type="GO" id="GO:0015205">
    <property type="term" value="F:nucleobase transmembrane transporter activity"/>
    <property type="evidence" value="ECO:0007669"/>
    <property type="project" value="TreeGrafter"/>
</dbReference>
<gene>
    <name evidence="8" type="ORF">HMN09_00944600</name>
</gene>
<evidence type="ECO:0000256" key="4">
    <source>
        <dbReference type="ARBA" id="ARBA00022989"/>
    </source>
</evidence>
<keyword evidence="4 7" id="KW-1133">Transmembrane helix</keyword>
<feature type="transmembrane region" description="Helical" evidence="7">
    <location>
        <begin position="121"/>
        <end position="140"/>
    </location>
</feature>
<dbReference type="GO" id="GO:0005886">
    <property type="term" value="C:plasma membrane"/>
    <property type="evidence" value="ECO:0007669"/>
    <property type="project" value="TreeGrafter"/>
</dbReference>
<feature type="compositionally biased region" description="Basic and acidic residues" evidence="6">
    <location>
        <begin position="288"/>
        <end position="297"/>
    </location>
</feature>
<feature type="transmembrane region" description="Helical" evidence="7">
    <location>
        <begin position="205"/>
        <end position="230"/>
    </location>
</feature>
<evidence type="ECO:0000256" key="7">
    <source>
        <dbReference type="SAM" id="Phobius"/>
    </source>
</evidence>
<comment type="similarity">
    <text evidence="2">Belongs to the purine-cytosine permease (2.A.39) family.</text>
</comment>
<keyword evidence="3 7" id="KW-0812">Transmembrane</keyword>
<dbReference type="EMBL" id="JACAZE010000013">
    <property type="protein sequence ID" value="KAF7300596.1"/>
    <property type="molecule type" value="Genomic_DNA"/>
</dbReference>
<dbReference type="Pfam" id="PF02133">
    <property type="entry name" value="Transp_cyt_pur"/>
    <property type="match status" value="1"/>
</dbReference>
<evidence type="ECO:0000256" key="1">
    <source>
        <dbReference type="ARBA" id="ARBA00004141"/>
    </source>
</evidence>
<accession>A0A8H6SL05</accession>
<dbReference type="OrthoDB" id="2018619at2759"/>
<reference evidence="8" key="1">
    <citation type="submission" date="2020-05" db="EMBL/GenBank/DDBJ databases">
        <title>Mycena genomes resolve the evolution of fungal bioluminescence.</title>
        <authorList>
            <person name="Tsai I.J."/>
        </authorList>
    </citation>
    <scope>NUCLEOTIDE SEQUENCE</scope>
    <source>
        <strain evidence="8">110903Hualien_Pintung</strain>
    </source>
</reference>